<accession>A0A914PUT9</accession>
<keyword evidence="1" id="KW-1185">Reference proteome</keyword>
<dbReference type="Proteomes" id="UP000887578">
    <property type="component" value="Unplaced"/>
</dbReference>
<dbReference type="AlphaFoldDB" id="A0A914PUT9"/>
<protein>
    <submittedName>
        <fullName evidence="2">Uncharacterized protein</fullName>
    </submittedName>
</protein>
<evidence type="ECO:0000313" key="1">
    <source>
        <dbReference type="Proteomes" id="UP000887578"/>
    </source>
</evidence>
<proteinExistence type="predicted"/>
<name>A0A914PUT9_9BILA</name>
<dbReference type="WBParaSite" id="PDA_v2.g20053.t1">
    <property type="protein sequence ID" value="PDA_v2.g20053.t1"/>
    <property type="gene ID" value="PDA_v2.g20053"/>
</dbReference>
<sequence>MYKKFDFVKKTKLSAGKTFIKFGESAVLRAVYIGKFENGYHCFKIGNPKLDFEIMKIFDVVERDMTNKYDKSKKTFVTYLSPDSTYTFHISANIQLKPDRFTNYQLHIPADEFRNLKLRNFIEAEIVLPDHDNLKFTYYVKKIAPSKVELFIVNPYDVEIQGMNFQTRLLKEKKIIFHFRHKWPF</sequence>
<organism evidence="1 2">
    <name type="scientific">Panagrolaimus davidi</name>
    <dbReference type="NCBI Taxonomy" id="227884"/>
    <lineage>
        <taxon>Eukaryota</taxon>
        <taxon>Metazoa</taxon>
        <taxon>Ecdysozoa</taxon>
        <taxon>Nematoda</taxon>
        <taxon>Chromadorea</taxon>
        <taxon>Rhabditida</taxon>
        <taxon>Tylenchina</taxon>
        <taxon>Panagrolaimomorpha</taxon>
        <taxon>Panagrolaimoidea</taxon>
        <taxon>Panagrolaimidae</taxon>
        <taxon>Panagrolaimus</taxon>
    </lineage>
</organism>
<evidence type="ECO:0000313" key="2">
    <source>
        <dbReference type="WBParaSite" id="PDA_v2.g20053.t1"/>
    </source>
</evidence>
<reference evidence="2" key="1">
    <citation type="submission" date="2022-11" db="UniProtKB">
        <authorList>
            <consortium name="WormBaseParasite"/>
        </authorList>
    </citation>
    <scope>IDENTIFICATION</scope>
</reference>